<comment type="caution">
    <text evidence="1">The sequence shown here is derived from an EMBL/GenBank/DDBJ whole genome shotgun (WGS) entry which is preliminary data.</text>
</comment>
<dbReference type="Proteomes" id="UP000034954">
    <property type="component" value="Unassembled WGS sequence"/>
</dbReference>
<organism evidence="1 2">
    <name type="scientific">Candidatus Brocadia fulgida</name>
    <dbReference type="NCBI Taxonomy" id="380242"/>
    <lineage>
        <taxon>Bacteria</taxon>
        <taxon>Pseudomonadati</taxon>
        <taxon>Planctomycetota</taxon>
        <taxon>Candidatus Brocadiia</taxon>
        <taxon>Candidatus Brocadiales</taxon>
        <taxon>Candidatus Brocadiaceae</taxon>
        <taxon>Candidatus Brocadia</taxon>
    </lineage>
</organism>
<protein>
    <submittedName>
        <fullName evidence="1">Uncharacterized protein</fullName>
    </submittedName>
</protein>
<name>A0A0M2UVY6_9BACT</name>
<evidence type="ECO:0000313" key="2">
    <source>
        <dbReference type="Proteomes" id="UP000034954"/>
    </source>
</evidence>
<dbReference type="EMBL" id="LAQJ01000160">
    <property type="protein sequence ID" value="KKO19740.1"/>
    <property type="molecule type" value="Genomic_DNA"/>
</dbReference>
<proteinExistence type="predicted"/>
<sequence length="54" mass="6292">MIRINFYHLFQHLQGLIQFPQLVQIVCIEIASVCLIIPISEKRLKRECAGENSH</sequence>
<gene>
    <name evidence="1" type="ORF">BROFUL_01541</name>
</gene>
<keyword evidence="2" id="KW-1185">Reference proteome</keyword>
<evidence type="ECO:0000313" key="1">
    <source>
        <dbReference type="EMBL" id="KKO19740.1"/>
    </source>
</evidence>
<dbReference type="AlphaFoldDB" id="A0A0M2UVY6"/>
<accession>A0A0M2UVY6</accession>
<reference evidence="1 2" key="1">
    <citation type="journal article" date="2013" name="BMC Microbiol.">
        <title>Identification of the type II cytochrome c maturation pathway in anammox bacteria by comparative genomics.</title>
        <authorList>
            <person name="Ferousi C."/>
            <person name="Speth D.R."/>
            <person name="Reimann J."/>
            <person name="Op den Camp H.J."/>
            <person name="Allen J.W."/>
            <person name="Keltjens J.T."/>
            <person name="Jetten M.S."/>
        </authorList>
    </citation>
    <scope>NUCLEOTIDE SEQUENCE [LARGE SCALE GENOMIC DNA]</scope>
    <source>
        <strain evidence="1">RU1</strain>
    </source>
</reference>